<dbReference type="KEGG" id="act:ACLA_023030"/>
<dbReference type="Proteomes" id="UP000006701">
    <property type="component" value="Unassembled WGS sequence"/>
</dbReference>
<dbReference type="SUPFAM" id="SSF53335">
    <property type="entry name" value="S-adenosyl-L-methionine-dependent methyltransferases"/>
    <property type="match status" value="1"/>
</dbReference>
<evidence type="ECO:0000313" key="2">
    <source>
        <dbReference type="Proteomes" id="UP000006701"/>
    </source>
</evidence>
<dbReference type="eggNOG" id="ENOG502QSKG">
    <property type="taxonomic scope" value="Eukaryota"/>
</dbReference>
<reference evidence="1 2" key="1">
    <citation type="journal article" date="2008" name="PLoS Genet.">
        <title>Genomic islands in the pathogenic filamentous fungus Aspergillus fumigatus.</title>
        <authorList>
            <person name="Fedorova N.D."/>
            <person name="Khaldi N."/>
            <person name="Joardar V.S."/>
            <person name="Maiti R."/>
            <person name="Amedeo P."/>
            <person name="Anderson M.J."/>
            <person name="Crabtree J."/>
            <person name="Silva J.C."/>
            <person name="Badger J.H."/>
            <person name="Albarraq A."/>
            <person name="Angiuoli S."/>
            <person name="Bussey H."/>
            <person name="Bowyer P."/>
            <person name="Cotty P.J."/>
            <person name="Dyer P.S."/>
            <person name="Egan A."/>
            <person name="Galens K."/>
            <person name="Fraser-Liggett C.M."/>
            <person name="Haas B.J."/>
            <person name="Inman J.M."/>
            <person name="Kent R."/>
            <person name="Lemieux S."/>
            <person name="Malavazi I."/>
            <person name="Orvis J."/>
            <person name="Roemer T."/>
            <person name="Ronning C.M."/>
            <person name="Sundaram J.P."/>
            <person name="Sutton G."/>
            <person name="Turner G."/>
            <person name="Venter J.C."/>
            <person name="White O.R."/>
            <person name="Whitty B.R."/>
            <person name="Youngman P."/>
            <person name="Wolfe K.H."/>
            <person name="Goldman G.H."/>
            <person name="Wortman J.R."/>
            <person name="Jiang B."/>
            <person name="Denning D.W."/>
            <person name="Nierman W.C."/>
        </authorList>
    </citation>
    <scope>NUCLEOTIDE SEQUENCE [LARGE SCALE GENOMIC DNA]</scope>
    <source>
        <strain evidence="2">ATCC 1007 / CBS 513.65 / DSM 816 / NCTC 3887 / NRRL 1</strain>
    </source>
</reference>
<protein>
    <recommendedName>
        <fullName evidence="3">TAM domain methyltransferase</fullName>
    </recommendedName>
</protein>
<dbReference type="VEuPathDB" id="FungiDB:ACLA_023030"/>
<organism evidence="1 2">
    <name type="scientific">Aspergillus clavatus (strain ATCC 1007 / CBS 513.65 / DSM 816 / NCTC 3887 / NRRL 1 / QM 1276 / 107)</name>
    <dbReference type="NCBI Taxonomy" id="344612"/>
    <lineage>
        <taxon>Eukaryota</taxon>
        <taxon>Fungi</taxon>
        <taxon>Dikarya</taxon>
        <taxon>Ascomycota</taxon>
        <taxon>Pezizomycotina</taxon>
        <taxon>Eurotiomycetes</taxon>
        <taxon>Eurotiomycetidae</taxon>
        <taxon>Eurotiales</taxon>
        <taxon>Aspergillaceae</taxon>
        <taxon>Aspergillus</taxon>
        <taxon>Aspergillus subgen. Fumigati</taxon>
    </lineage>
</organism>
<dbReference type="EMBL" id="DS027059">
    <property type="protein sequence ID" value="EAW07589.1"/>
    <property type="molecule type" value="Genomic_DNA"/>
</dbReference>
<gene>
    <name evidence="1" type="ORF">ACLA_023030</name>
</gene>
<dbReference type="AlphaFoldDB" id="A1CPL8"/>
<dbReference type="OrthoDB" id="2013972at2759"/>
<keyword evidence="2" id="KW-1185">Reference proteome</keyword>
<dbReference type="InterPro" id="IPR029063">
    <property type="entry name" value="SAM-dependent_MTases_sf"/>
</dbReference>
<accession>A1CPL8</accession>
<dbReference type="OMA" id="RNNHTYE"/>
<dbReference type="Gene3D" id="3.40.50.150">
    <property type="entry name" value="Vaccinia Virus protein VP39"/>
    <property type="match status" value="1"/>
</dbReference>
<dbReference type="GeneID" id="4701594"/>
<proteinExistence type="predicted"/>
<dbReference type="HOGENOM" id="CLU_010595_0_2_1"/>
<evidence type="ECO:0000313" key="1">
    <source>
        <dbReference type="EMBL" id="EAW07589.1"/>
    </source>
</evidence>
<evidence type="ECO:0008006" key="3">
    <source>
        <dbReference type="Google" id="ProtNLM"/>
    </source>
</evidence>
<sequence length="286" mass="33010">MQIDELQARNNHTYENGHRYYGFKFEYPFPDDKDAQDTHSGIERLWRELLDWKVFVAPLPSPLGKNPQGAGLRYAECRLGGELLPERASQGLCHLNGPDIYADLPGTMSLGGLLTDWEGFYDNAFKHLVPGGWLEVKEQDIRLCSDDGGVPDAVRQWQELLEEAAEKFGKRINVARKQREWMERAGFAEVKEEAFKVPLGQWSEGLKWKEIGMTYSYQLLKSLDVYSLRLFTHTLGWSEEDTDALLGRVREQLKQEDLRLYSYFHVVVGQKPTTAERWRGRVQQPS</sequence>
<name>A1CPL8_ASPCL</name>
<dbReference type="RefSeq" id="XP_001269015.1">
    <property type="nucleotide sequence ID" value="XM_001269014.1"/>
</dbReference>